<organism evidence="2 3">
    <name type="scientific">Pandoraea communis</name>
    <dbReference type="NCBI Taxonomy" id="2508297"/>
    <lineage>
        <taxon>Bacteria</taxon>
        <taxon>Pseudomonadati</taxon>
        <taxon>Pseudomonadota</taxon>
        <taxon>Betaproteobacteria</taxon>
        <taxon>Burkholderiales</taxon>
        <taxon>Burkholderiaceae</taxon>
        <taxon>Pandoraea</taxon>
    </lineage>
</organism>
<dbReference type="Gene3D" id="3.90.230.10">
    <property type="entry name" value="Creatinase/methionine aminopeptidase superfamily"/>
    <property type="match status" value="1"/>
</dbReference>
<accession>A0A5E4X162</accession>
<sequence>MELAQREAVGAKFSAAAMQRAQALTWEAAEKIAALIKPGMRESEAITASKALLDTLGMDRIWHPVLIRFGKNTLRTFGERSNDDPVLGEDDIYFVDIGVVFGAHEGDCGFTHTTGTDSEMQRCADDAKRLFGIVQDHWRTQGVSGQALYEFAKQRAEAMGWVLNLDMKGHRVSDFPHAIYKAGKLADLTDTPSGGLWILEIQIAHPTRAFGAFYEDLLV</sequence>
<name>A0A5E4X162_9BURK</name>
<dbReference type="Pfam" id="PF00557">
    <property type="entry name" value="Peptidase_M24"/>
    <property type="match status" value="1"/>
</dbReference>
<dbReference type="AlphaFoldDB" id="A0A5E4X162"/>
<gene>
    <name evidence="2" type="ORF">PCO31111_03606</name>
</gene>
<evidence type="ECO:0000313" key="3">
    <source>
        <dbReference type="Proteomes" id="UP000383971"/>
    </source>
</evidence>
<dbReference type="SUPFAM" id="SSF55920">
    <property type="entry name" value="Creatinase/aminopeptidase"/>
    <property type="match status" value="1"/>
</dbReference>
<dbReference type="RefSeq" id="WP_150586099.1">
    <property type="nucleotide sequence ID" value="NZ_CABPSE010000013.1"/>
</dbReference>
<evidence type="ECO:0000259" key="1">
    <source>
        <dbReference type="Pfam" id="PF00557"/>
    </source>
</evidence>
<dbReference type="InterPro" id="IPR000994">
    <property type="entry name" value="Pept_M24"/>
</dbReference>
<keyword evidence="3" id="KW-1185">Reference proteome</keyword>
<protein>
    <submittedName>
        <fullName evidence="2">(Fe-S)-binding protein</fullName>
    </submittedName>
</protein>
<dbReference type="Proteomes" id="UP000383971">
    <property type="component" value="Unassembled WGS sequence"/>
</dbReference>
<reference evidence="2 3" key="1">
    <citation type="submission" date="2019-08" db="EMBL/GenBank/DDBJ databases">
        <authorList>
            <person name="Peeters C."/>
        </authorList>
    </citation>
    <scope>NUCLEOTIDE SEQUENCE [LARGE SCALE GENOMIC DNA]</scope>
    <source>
        <strain evidence="2 3">LMG 31111</strain>
    </source>
</reference>
<proteinExistence type="predicted"/>
<feature type="domain" description="Peptidase M24" evidence="1">
    <location>
        <begin position="17"/>
        <end position="217"/>
    </location>
</feature>
<dbReference type="InterPro" id="IPR036005">
    <property type="entry name" value="Creatinase/aminopeptidase-like"/>
</dbReference>
<evidence type="ECO:0000313" key="2">
    <source>
        <dbReference type="EMBL" id="VVE30051.1"/>
    </source>
</evidence>
<dbReference type="EMBL" id="CABPSE010000013">
    <property type="protein sequence ID" value="VVE30051.1"/>
    <property type="molecule type" value="Genomic_DNA"/>
</dbReference>
<dbReference type="CDD" id="cd01066">
    <property type="entry name" value="APP_MetAP"/>
    <property type="match status" value="1"/>
</dbReference>